<dbReference type="Proteomes" id="UP000316213">
    <property type="component" value="Unassembled WGS sequence"/>
</dbReference>
<gene>
    <name evidence="3" type="ORF">Pla100_07900</name>
</gene>
<protein>
    <submittedName>
        <fullName evidence="3">ECF sigma factor</fullName>
    </submittedName>
</protein>
<dbReference type="EMBL" id="SJPM01000001">
    <property type="protein sequence ID" value="TWU03855.1"/>
    <property type="molecule type" value="Genomic_DNA"/>
</dbReference>
<evidence type="ECO:0000313" key="3">
    <source>
        <dbReference type="EMBL" id="TWU03855.1"/>
    </source>
</evidence>
<sequence length="108" mass="11920">MNKAVDSIRFENRQKRGSTTTTGQSIPDWQKISSVEPTPDMVATASDSLECLLMRLDLTGDTDLREIAIASIEGSRPSEIAAALGCTQRTVQRKLKTIQQLWQTDSLP</sequence>
<dbReference type="AlphaFoldDB" id="A0A5C6AV15"/>
<proteinExistence type="predicted"/>
<evidence type="ECO:0000313" key="4">
    <source>
        <dbReference type="Proteomes" id="UP000316213"/>
    </source>
</evidence>
<name>A0A5C6AV15_9BACT</name>
<accession>A0A5C6AV15</accession>
<keyword evidence="4" id="KW-1185">Reference proteome</keyword>
<feature type="compositionally biased region" description="Polar residues" evidence="1">
    <location>
        <begin position="17"/>
        <end position="35"/>
    </location>
</feature>
<organism evidence="3 4">
    <name type="scientific">Neorhodopirellula pilleata</name>
    <dbReference type="NCBI Taxonomy" id="2714738"/>
    <lineage>
        <taxon>Bacteria</taxon>
        <taxon>Pseudomonadati</taxon>
        <taxon>Planctomycetota</taxon>
        <taxon>Planctomycetia</taxon>
        <taxon>Pirellulales</taxon>
        <taxon>Pirellulaceae</taxon>
        <taxon>Neorhodopirellula</taxon>
    </lineage>
</organism>
<evidence type="ECO:0000259" key="2">
    <source>
        <dbReference type="Pfam" id="PF07638"/>
    </source>
</evidence>
<comment type="caution">
    <text evidence="3">The sequence shown here is derived from an EMBL/GenBank/DDBJ whole genome shotgun (WGS) entry which is preliminary data.</text>
</comment>
<feature type="compositionally biased region" description="Basic and acidic residues" evidence="1">
    <location>
        <begin position="1"/>
        <end position="14"/>
    </location>
</feature>
<reference evidence="3 4" key="1">
    <citation type="submission" date="2019-02" db="EMBL/GenBank/DDBJ databases">
        <title>Deep-cultivation of Planctomycetes and their phenomic and genomic characterization uncovers novel biology.</title>
        <authorList>
            <person name="Wiegand S."/>
            <person name="Jogler M."/>
            <person name="Boedeker C."/>
            <person name="Pinto D."/>
            <person name="Vollmers J."/>
            <person name="Rivas-Marin E."/>
            <person name="Kohn T."/>
            <person name="Peeters S.H."/>
            <person name="Heuer A."/>
            <person name="Rast P."/>
            <person name="Oberbeckmann S."/>
            <person name="Bunk B."/>
            <person name="Jeske O."/>
            <person name="Meyerdierks A."/>
            <person name="Storesund J.E."/>
            <person name="Kallscheuer N."/>
            <person name="Luecker S."/>
            <person name="Lage O.M."/>
            <person name="Pohl T."/>
            <person name="Merkel B.J."/>
            <person name="Hornburger P."/>
            <person name="Mueller R.-W."/>
            <person name="Bruemmer F."/>
            <person name="Labrenz M."/>
            <person name="Spormann A.M."/>
            <person name="Op Den Camp H."/>
            <person name="Overmann J."/>
            <person name="Amann R."/>
            <person name="Jetten M.S.M."/>
            <person name="Mascher T."/>
            <person name="Medema M.H."/>
            <person name="Devos D.P."/>
            <person name="Kaster A.-K."/>
            <person name="Ovreas L."/>
            <person name="Rohde M."/>
            <person name="Galperin M.Y."/>
            <person name="Jogler C."/>
        </authorList>
    </citation>
    <scope>NUCLEOTIDE SEQUENCE [LARGE SCALE GENOMIC DNA]</scope>
    <source>
        <strain evidence="3 4">Pla100</strain>
    </source>
</reference>
<evidence type="ECO:0000256" key="1">
    <source>
        <dbReference type="SAM" id="MobiDB-lite"/>
    </source>
</evidence>
<dbReference type="Pfam" id="PF07638">
    <property type="entry name" value="Sigma70_ECF"/>
    <property type="match status" value="1"/>
</dbReference>
<feature type="region of interest" description="Disordered" evidence="1">
    <location>
        <begin position="1"/>
        <end position="35"/>
    </location>
</feature>
<feature type="domain" description="RNA polymerase sigma-70 ECF-like HTH" evidence="2">
    <location>
        <begin position="3"/>
        <end position="100"/>
    </location>
</feature>
<dbReference type="InterPro" id="IPR053812">
    <property type="entry name" value="HTH_Sigma70_ECF-like"/>
</dbReference>